<protein>
    <submittedName>
        <fullName evidence="2">Uncharacterized protein</fullName>
    </submittedName>
</protein>
<organism evidence="2 3">
    <name type="scientific">Siminovitchia fordii</name>
    <dbReference type="NCBI Taxonomy" id="254759"/>
    <lineage>
        <taxon>Bacteria</taxon>
        <taxon>Bacillati</taxon>
        <taxon>Bacillota</taxon>
        <taxon>Bacilli</taxon>
        <taxon>Bacillales</taxon>
        <taxon>Bacillaceae</taxon>
        <taxon>Siminovitchia</taxon>
    </lineage>
</organism>
<name>A0ABQ4KBL9_9BACI</name>
<dbReference type="Proteomes" id="UP000680279">
    <property type="component" value="Unassembled WGS sequence"/>
</dbReference>
<evidence type="ECO:0000256" key="1">
    <source>
        <dbReference type="SAM" id="Coils"/>
    </source>
</evidence>
<feature type="coiled-coil region" evidence="1">
    <location>
        <begin position="4"/>
        <end position="31"/>
    </location>
</feature>
<reference evidence="2 3" key="1">
    <citation type="submission" date="2021-03" db="EMBL/GenBank/DDBJ databases">
        <title>Antimicrobial resistance genes in bacteria isolated from Japanese honey, and their potential for conferring macrolide and lincosamide resistance in the American foulbrood pathogen Paenibacillus larvae.</title>
        <authorList>
            <person name="Okamoto M."/>
            <person name="Kumagai M."/>
            <person name="Kanamori H."/>
            <person name="Takamatsu D."/>
        </authorList>
    </citation>
    <scope>NUCLEOTIDE SEQUENCE [LARGE SCALE GENOMIC DNA]</scope>
    <source>
        <strain evidence="2 3">J1TS3</strain>
    </source>
</reference>
<proteinExistence type="predicted"/>
<accession>A0ABQ4KBL9</accession>
<dbReference type="EMBL" id="BOQT01000018">
    <property type="protein sequence ID" value="GIN22533.1"/>
    <property type="molecule type" value="Genomic_DNA"/>
</dbReference>
<keyword evidence="1" id="KW-0175">Coiled coil</keyword>
<gene>
    <name evidence="2" type="ORF">J1TS3_36670</name>
</gene>
<sequence length="47" mass="5598">MIELIDVLEILDELEDDIQSMREEGETDLRQALTYVRNARYKVKDLD</sequence>
<evidence type="ECO:0000313" key="3">
    <source>
        <dbReference type="Proteomes" id="UP000680279"/>
    </source>
</evidence>
<keyword evidence="3" id="KW-1185">Reference proteome</keyword>
<dbReference type="RefSeq" id="WP_212963655.1">
    <property type="nucleotide sequence ID" value="NZ_BOQT01000018.1"/>
</dbReference>
<evidence type="ECO:0000313" key="2">
    <source>
        <dbReference type="EMBL" id="GIN22533.1"/>
    </source>
</evidence>
<comment type="caution">
    <text evidence="2">The sequence shown here is derived from an EMBL/GenBank/DDBJ whole genome shotgun (WGS) entry which is preliminary data.</text>
</comment>